<feature type="chain" id="PRO_5009527204" description="Lipid/polyisoprenoid-binding YceI-like domain-containing protein" evidence="1">
    <location>
        <begin position="28"/>
        <end position="241"/>
    </location>
</feature>
<name>A0A1F6VDK5_9PROT</name>
<dbReference type="AlphaFoldDB" id="A0A1F6VDK5"/>
<dbReference type="Gene3D" id="2.40.128.110">
    <property type="entry name" value="Lipid/polyisoprenoid-binding, YceI-like"/>
    <property type="match status" value="1"/>
</dbReference>
<sequence length="241" mass="25859">MRARLTILLAACCVAACAPMVPAPAVAPSPTPSSFPVDIYRLAIARGEPVYRIDTARSLVVVRVYRGGALARFGHDHVIAIRDVQGFVLRSATSSAQRADVYAPLASLSVDEQALRAQAGFDTQPSQQDIEGTKQNMLEKVLAAGQYPFVSLRLTDVARDLPTLTASAAITLHGRTVTLPIAVALDTPSTNQLYARGRFAIKQTDFGVEPYSLLGGALRVEDRVDIEFELAATRVPEKGVD</sequence>
<proteinExistence type="predicted"/>
<feature type="signal peptide" evidence="1">
    <location>
        <begin position="1"/>
        <end position="27"/>
    </location>
</feature>
<evidence type="ECO:0000259" key="2">
    <source>
        <dbReference type="SMART" id="SM00867"/>
    </source>
</evidence>
<dbReference type="InterPro" id="IPR036761">
    <property type="entry name" value="TTHA0802/YceI-like_sf"/>
</dbReference>
<dbReference type="Pfam" id="PF04264">
    <property type="entry name" value="YceI"/>
    <property type="match status" value="1"/>
</dbReference>
<keyword evidence="1" id="KW-0732">Signal</keyword>
<dbReference type="Proteomes" id="UP000179076">
    <property type="component" value="Unassembled WGS sequence"/>
</dbReference>
<accession>A0A1F6VDK5</accession>
<gene>
    <name evidence="3" type="ORF">A2W18_15350</name>
</gene>
<feature type="domain" description="Lipid/polyisoprenoid-binding YceI-like" evidence="2">
    <location>
        <begin position="50"/>
        <end position="233"/>
    </location>
</feature>
<reference evidence="3 4" key="1">
    <citation type="journal article" date="2016" name="Nat. Commun.">
        <title>Thousands of microbial genomes shed light on interconnected biogeochemical processes in an aquifer system.</title>
        <authorList>
            <person name="Anantharaman K."/>
            <person name="Brown C.T."/>
            <person name="Hug L.A."/>
            <person name="Sharon I."/>
            <person name="Castelle C.J."/>
            <person name="Probst A.J."/>
            <person name="Thomas B.C."/>
            <person name="Singh A."/>
            <person name="Wilkins M.J."/>
            <person name="Karaoz U."/>
            <person name="Brodie E.L."/>
            <person name="Williams K.H."/>
            <person name="Hubbard S.S."/>
            <person name="Banfield J.F."/>
        </authorList>
    </citation>
    <scope>NUCLEOTIDE SEQUENCE [LARGE SCALE GENOMIC DNA]</scope>
</reference>
<dbReference type="EMBL" id="MFSP01000048">
    <property type="protein sequence ID" value="OGI67731.1"/>
    <property type="molecule type" value="Genomic_DNA"/>
</dbReference>
<comment type="caution">
    <text evidence="3">The sequence shown here is derived from an EMBL/GenBank/DDBJ whole genome shotgun (WGS) entry which is preliminary data.</text>
</comment>
<dbReference type="InterPro" id="IPR007372">
    <property type="entry name" value="Lipid/polyisoprenoid-bd_YceI"/>
</dbReference>
<evidence type="ECO:0000313" key="4">
    <source>
        <dbReference type="Proteomes" id="UP000179076"/>
    </source>
</evidence>
<evidence type="ECO:0000313" key="3">
    <source>
        <dbReference type="EMBL" id="OGI67731.1"/>
    </source>
</evidence>
<organism evidence="3 4">
    <name type="scientific">Candidatus Muproteobacteria bacterium RBG_16_60_9</name>
    <dbReference type="NCBI Taxonomy" id="1817755"/>
    <lineage>
        <taxon>Bacteria</taxon>
        <taxon>Pseudomonadati</taxon>
        <taxon>Pseudomonadota</taxon>
        <taxon>Candidatus Muproteobacteria</taxon>
    </lineage>
</organism>
<dbReference type="SMART" id="SM00867">
    <property type="entry name" value="YceI"/>
    <property type="match status" value="1"/>
</dbReference>
<protein>
    <recommendedName>
        <fullName evidence="2">Lipid/polyisoprenoid-binding YceI-like domain-containing protein</fullName>
    </recommendedName>
</protein>
<dbReference type="SUPFAM" id="SSF101874">
    <property type="entry name" value="YceI-like"/>
    <property type="match status" value="1"/>
</dbReference>
<evidence type="ECO:0000256" key="1">
    <source>
        <dbReference type="SAM" id="SignalP"/>
    </source>
</evidence>